<accession>A0AAD3XED9</accession>
<reference evidence="1" key="1">
    <citation type="submission" date="2023-05" db="EMBL/GenBank/DDBJ databases">
        <title>Nepenthes gracilis genome sequencing.</title>
        <authorList>
            <person name="Fukushima K."/>
        </authorList>
    </citation>
    <scope>NUCLEOTIDE SEQUENCE</scope>
    <source>
        <strain evidence="1">SING2019-196</strain>
    </source>
</reference>
<organism evidence="1 2">
    <name type="scientific">Nepenthes gracilis</name>
    <name type="common">Slender pitcher plant</name>
    <dbReference type="NCBI Taxonomy" id="150966"/>
    <lineage>
        <taxon>Eukaryota</taxon>
        <taxon>Viridiplantae</taxon>
        <taxon>Streptophyta</taxon>
        <taxon>Embryophyta</taxon>
        <taxon>Tracheophyta</taxon>
        <taxon>Spermatophyta</taxon>
        <taxon>Magnoliopsida</taxon>
        <taxon>eudicotyledons</taxon>
        <taxon>Gunneridae</taxon>
        <taxon>Pentapetalae</taxon>
        <taxon>Caryophyllales</taxon>
        <taxon>Nepenthaceae</taxon>
        <taxon>Nepenthes</taxon>
    </lineage>
</organism>
<protein>
    <submittedName>
        <fullName evidence="1">Uncharacterized protein</fullName>
    </submittedName>
</protein>
<evidence type="ECO:0000313" key="2">
    <source>
        <dbReference type="Proteomes" id="UP001279734"/>
    </source>
</evidence>
<proteinExistence type="predicted"/>
<dbReference type="EMBL" id="BSYO01000003">
    <property type="protein sequence ID" value="GMH01980.1"/>
    <property type="molecule type" value="Genomic_DNA"/>
</dbReference>
<keyword evidence="2" id="KW-1185">Reference proteome</keyword>
<dbReference type="Proteomes" id="UP001279734">
    <property type="component" value="Unassembled WGS sequence"/>
</dbReference>
<dbReference type="AlphaFoldDB" id="A0AAD3XED9"/>
<comment type="caution">
    <text evidence="1">The sequence shown here is derived from an EMBL/GenBank/DDBJ whole genome shotgun (WGS) entry which is preliminary data.</text>
</comment>
<sequence>MKRRSRGCRSSRFKLGNCNFCTAVMPLEEEELHLVLACNWHMHGSLPALPRWEKQYKEESNAIPVLCVARNVACNVRGGFFNWRIFWLTQKETSKYMISDLVHCHNILVYVDTRTPTLSSGAQNVLKRILDPNPATLITTAEIKADEWFREDYGPSNPEDEEENIHIDEEAFSIQEETFSIH</sequence>
<gene>
    <name evidence="1" type="ORF">Nepgr_003819</name>
</gene>
<name>A0AAD3XED9_NEPGR</name>
<evidence type="ECO:0000313" key="1">
    <source>
        <dbReference type="EMBL" id="GMH01980.1"/>
    </source>
</evidence>